<organism evidence="5 6">
    <name type="scientific">Euroglyphus maynei</name>
    <name type="common">Mayne's house dust mite</name>
    <dbReference type="NCBI Taxonomy" id="6958"/>
    <lineage>
        <taxon>Eukaryota</taxon>
        <taxon>Metazoa</taxon>
        <taxon>Ecdysozoa</taxon>
        <taxon>Arthropoda</taxon>
        <taxon>Chelicerata</taxon>
        <taxon>Arachnida</taxon>
        <taxon>Acari</taxon>
        <taxon>Acariformes</taxon>
        <taxon>Sarcoptiformes</taxon>
        <taxon>Astigmata</taxon>
        <taxon>Psoroptidia</taxon>
        <taxon>Analgoidea</taxon>
        <taxon>Pyroglyphidae</taxon>
        <taxon>Pyroglyphinae</taxon>
        <taxon>Euroglyphus</taxon>
    </lineage>
</organism>
<evidence type="ECO:0000256" key="4">
    <source>
        <dbReference type="SAM" id="MobiDB-lite"/>
    </source>
</evidence>
<name>A0A1Y3AYZ2_EURMA</name>
<reference evidence="5 6" key="1">
    <citation type="submission" date="2017-03" db="EMBL/GenBank/DDBJ databases">
        <title>Genome Survey of Euroglyphus maynei.</title>
        <authorList>
            <person name="Arlian L.G."/>
            <person name="Morgan M.S."/>
            <person name="Rider S.D."/>
        </authorList>
    </citation>
    <scope>NUCLEOTIDE SEQUENCE [LARGE SCALE GENOMIC DNA]</scope>
    <source>
        <strain evidence="5">Arlian Lab</strain>
        <tissue evidence="5">Whole body</tissue>
    </source>
</reference>
<dbReference type="InterPro" id="IPR004279">
    <property type="entry name" value="Perilipin"/>
</dbReference>
<evidence type="ECO:0000256" key="3">
    <source>
        <dbReference type="ARBA" id="ARBA00022677"/>
    </source>
</evidence>
<dbReference type="EMBL" id="MUJZ01050298">
    <property type="protein sequence ID" value="OTF73749.1"/>
    <property type="molecule type" value="Genomic_DNA"/>
</dbReference>
<evidence type="ECO:0000256" key="2">
    <source>
        <dbReference type="ARBA" id="ARBA00006311"/>
    </source>
</evidence>
<protein>
    <submittedName>
        <fullName evidence="5">Perilipin-like protein</fullName>
    </submittedName>
</protein>
<sequence>MSTANNQSVVKSSSPSSPMIHLDILDRLRQIQLVQQALEMAESSYVRIKSSNPVFDATLTHAESMANQLAMPVINKLEQPIHMVDNLACQSFDTIQSGVTMISKNQVVNMVQKRVDETMEFVQTNSKQARTMFEQRLEQTLQSAYALQKQASERVNSVMNVSETVIKSVDKSLTAAENALDRLLPPLKPEPESSEQQQQQAGQQPVRRLFQRMVRFSDKLRRRIVEYAVEKWYTNIEKSGLNFRENVLSIISSQLSNLRLQMNNLQAEKPKQS</sequence>
<feature type="compositionally biased region" description="Low complexity" evidence="4">
    <location>
        <begin position="194"/>
        <end position="205"/>
    </location>
</feature>
<evidence type="ECO:0000313" key="6">
    <source>
        <dbReference type="Proteomes" id="UP000194236"/>
    </source>
</evidence>
<keyword evidence="3" id="KW-0551">Lipid droplet</keyword>
<proteinExistence type="inferred from homology"/>
<comment type="subcellular location">
    <subcellularLocation>
        <location evidence="1">Lipid droplet</location>
    </subcellularLocation>
</comment>
<gene>
    <name evidence="5" type="ORF">BLA29_006607</name>
</gene>
<accession>A0A1Y3AYZ2</accession>
<dbReference type="GO" id="GO:0005829">
    <property type="term" value="C:cytosol"/>
    <property type="evidence" value="ECO:0007669"/>
    <property type="project" value="TreeGrafter"/>
</dbReference>
<comment type="caution">
    <text evidence="5">The sequence shown here is derived from an EMBL/GenBank/DDBJ whole genome shotgun (WGS) entry which is preliminary data.</text>
</comment>
<comment type="similarity">
    <text evidence="2">Belongs to the perilipin family.</text>
</comment>
<evidence type="ECO:0000313" key="5">
    <source>
        <dbReference type="EMBL" id="OTF73749.1"/>
    </source>
</evidence>
<dbReference type="PANTHER" id="PTHR14024:SF49">
    <property type="entry name" value="LIPID STORAGE DROPLETS SURFACE-BINDING PROTEIN 1"/>
    <property type="match status" value="1"/>
</dbReference>
<dbReference type="AlphaFoldDB" id="A0A1Y3AYZ2"/>
<dbReference type="Pfam" id="PF03036">
    <property type="entry name" value="Perilipin"/>
    <property type="match status" value="1"/>
</dbReference>
<keyword evidence="6" id="KW-1185">Reference proteome</keyword>
<dbReference type="PANTHER" id="PTHR14024">
    <property type="entry name" value="PERILIPIN"/>
    <property type="match status" value="1"/>
</dbReference>
<evidence type="ECO:0000256" key="1">
    <source>
        <dbReference type="ARBA" id="ARBA00004502"/>
    </source>
</evidence>
<dbReference type="Proteomes" id="UP000194236">
    <property type="component" value="Unassembled WGS sequence"/>
</dbReference>
<feature type="region of interest" description="Disordered" evidence="4">
    <location>
        <begin position="184"/>
        <end position="205"/>
    </location>
</feature>
<dbReference type="GO" id="GO:0010890">
    <property type="term" value="P:positive regulation of triglyceride storage"/>
    <property type="evidence" value="ECO:0007669"/>
    <property type="project" value="TreeGrafter"/>
</dbReference>
<dbReference type="GO" id="GO:0019915">
    <property type="term" value="P:lipid storage"/>
    <property type="evidence" value="ECO:0007669"/>
    <property type="project" value="TreeGrafter"/>
</dbReference>
<dbReference type="GO" id="GO:0005811">
    <property type="term" value="C:lipid droplet"/>
    <property type="evidence" value="ECO:0007669"/>
    <property type="project" value="UniProtKB-SubCell"/>
</dbReference>
<dbReference type="OrthoDB" id="376826at2759"/>